<accession>A0A4Y7IIE2</accession>
<organism evidence="3 4">
    <name type="scientific">Papaver somniferum</name>
    <name type="common">Opium poppy</name>
    <dbReference type="NCBI Taxonomy" id="3469"/>
    <lineage>
        <taxon>Eukaryota</taxon>
        <taxon>Viridiplantae</taxon>
        <taxon>Streptophyta</taxon>
        <taxon>Embryophyta</taxon>
        <taxon>Tracheophyta</taxon>
        <taxon>Spermatophyta</taxon>
        <taxon>Magnoliopsida</taxon>
        <taxon>Ranunculales</taxon>
        <taxon>Papaveraceae</taxon>
        <taxon>Papaveroideae</taxon>
        <taxon>Papaver</taxon>
    </lineage>
</organism>
<dbReference type="Gramene" id="RZC47510">
    <property type="protein sequence ID" value="RZC47510"/>
    <property type="gene ID" value="C5167_040461"/>
</dbReference>
<sequence length="805" mass="89529">MVPLLSSDGAHWDPPYQTVREKDNSVLAWFAGQTVREKDNSVLAWFAGGVQNRHAVMDDFPSAKFKWRIEKVSELNQDNHFSPTFTEFLPIELEESGHSGMKSSHEKTKNRKKLAKDNSSAVQRSNWDKNEKFPVSSNSRINDQSTRPPVSSKSNIDDQSTPPPVSAAVFVTPTSLKKSDCYRKYSIDEIKVRYHLDERFEVEFVEGGDKLTDTLIKNFPYDRDNLLIAVGQLEAGLRLPLYYPENPFYYEVLSQRADKRGIFQYTGNFFRFLRECRKRSKGCTGITSIVPQFRREDYTATNFKWTWVELLSEYKPNKGKKFDMVRLDHDDKWFRTPLRIKGPWVMGWLTSGDPRTSFVKYYPPYEPWTLNMVASTEVTSVPRSTDGTATVGDDPNWTTPLVRLKRKPAPGDKTVEDTTVKRSRPDTLDVRSSSKNTEDVEIPNVDDALQVLDTSTTSCDVGLCEKYTVNSSSGDASIPPVDPLANPPVATNVVPLPNGDAPRVMEESTTHAAPFVNSSVLDFEVGDGGNEFEVPGSIFGGPSKEYSSSATPAVDAGPASTPLGANLTSEVQSGAMAAGQASVSVPGAVSSNIIASDPLSSSSGVEPTKSHMFCNPFVALEEFEDEDGLMQSAMLDYESAFSSLARFGEYCRMARKLNHAKFKEFATRLSGTQREKDLLASEVCGLKKRMQGLVSRADEADTALAKQIETTNCVQEQLRIANARIQELESSNQDQALQHAGVQLQLQDEVAGLKSQLKENANRAKEFYVKWAKDQVNQAFDLAESSGMMKPGEKFKRLLVAFPPS</sequence>
<evidence type="ECO:0000313" key="4">
    <source>
        <dbReference type="Proteomes" id="UP000316621"/>
    </source>
</evidence>
<feature type="coiled-coil region" evidence="1">
    <location>
        <begin position="711"/>
        <end position="738"/>
    </location>
</feature>
<keyword evidence="1" id="KW-0175">Coiled coil</keyword>
<feature type="region of interest" description="Disordered" evidence="2">
    <location>
        <begin position="96"/>
        <end position="165"/>
    </location>
</feature>
<proteinExistence type="predicted"/>
<name>A0A4Y7IIE2_PAPSO</name>
<evidence type="ECO:0000256" key="2">
    <source>
        <dbReference type="SAM" id="MobiDB-lite"/>
    </source>
</evidence>
<evidence type="ECO:0000256" key="1">
    <source>
        <dbReference type="SAM" id="Coils"/>
    </source>
</evidence>
<evidence type="ECO:0000313" key="3">
    <source>
        <dbReference type="EMBL" id="RZC47510.1"/>
    </source>
</evidence>
<reference evidence="3 4" key="1">
    <citation type="journal article" date="2018" name="Science">
        <title>The opium poppy genome and morphinan production.</title>
        <authorList>
            <person name="Guo L."/>
            <person name="Winzer T."/>
            <person name="Yang X."/>
            <person name="Li Y."/>
            <person name="Ning Z."/>
            <person name="He Z."/>
            <person name="Teodor R."/>
            <person name="Lu Y."/>
            <person name="Bowser T.A."/>
            <person name="Graham I.A."/>
            <person name="Ye K."/>
        </authorList>
    </citation>
    <scope>NUCLEOTIDE SEQUENCE [LARGE SCALE GENOMIC DNA]</scope>
    <source>
        <strain evidence="4">cv. HN1</strain>
        <tissue evidence="3">Leaves</tissue>
    </source>
</reference>
<dbReference type="EMBL" id="CM010715">
    <property type="protein sequence ID" value="RZC47510.1"/>
    <property type="molecule type" value="Genomic_DNA"/>
</dbReference>
<protein>
    <submittedName>
        <fullName evidence="3">Uncharacterized protein</fullName>
    </submittedName>
</protein>
<keyword evidence="4" id="KW-1185">Reference proteome</keyword>
<feature type="compositionally biased region" description="Polar residues" evidence="2">
    <location>
        <begin position="135"/>
        <end position="160"/>
    </location>
</feature>
<feature type="compositionally biased region" description="Basic and acidic residues" evidence="2">
    <location>
        <begin position="409"/>
        <end position="429"/>
    </location>
</feature>
<dbReference type="AlphaFoldDB" id="A0A4Y7IIE2"/>
<gene>
    <name evidence="3" type="ORF">C5167_040461</name>
</gene>
<dbReference type="Proteomes" id="UP000316621">
    <property type="component" value="Chromosome 1"/>
</dbReference>
<feature type="region of interest" description="Disordered" evidence="2">
    <location>
        <begin position="407"/>
        <end position="438"/>
    </location>
</feature>